<evidence type="ECO:0000313" key="2">
    <source>
        <dbReference type="EMBL" id="KAG0450367.1"/>
    </source>
</evidence>
<sequence length="90" mass="9934">MERNHLLSSPFGASLPRRGHQGGRGKADWRRLREGAAVSGLPLLRRRPPELVGLSLHQARLPAMEVFVIRGVVLLLLHPSVVRIGSRSCN</sequence>
<dbReference type="EMBL" id="JADCNM010000128">
    <property type="protein sequence ID" value="KAG0450367.1"/>
    <property type="molecule type" value="Genomic_DNA"/>
</dbReference>
<proteinExistence type="predicted"/>
<feature type="region of interest" description="Disordered" evidence="1">
    <location>
        <begin position="1"/>
        <end position="28"/>
    </location>
</feature>
<comment type="caution">
    <text evidence="2">The sequence shown here is derived from an EMBL/GenBank/DDBJ whole genome shotgun (WGS) entry which is preliminary data.</text>
</comment>
<organism evidence="2 3">
    <name type="scientific">Vanilla planifolia</name>
    <name type="common">Vanilla</name>
    <dbReference type="NCBI Taxonomy" id="51239"/>
    <lineage>
        <taxon>Eukaryota</taxon>
        <taxon>Viridiplantae</taxon>
        <taxon>Streptophyta</taxon>
        <taxon>Embryophyta</taxon>
        <taxon>Tracheophyta</taxon>
        <taxon>Spermatophyta</taxon>
        <taxon>Magnoliopsida</taxon>
        <taxon>Liliopsida</taxon>
        <taxon>Asparagales</taxon>
        <taxon>Orchidaceae</taxon>
        <taxon>Vanilloideae</taxon>
        <taxon>Vanilleae</taxon>
        <taxon>Vanilla</taxon>
    </lineage>
</organism>
<name>A0A835U6N2_VANPL</name>
<gene>
    <name evidence="2" type="ORF">HPP92_026778</name>
</gene>
<evidence type="ECO:0000256" key="1">
    <source>
        <dbReference type="SAM" id="MobiDB-lite"/>
    </source>
</evidence>
<protein>
    <submittedName>
        <fullName evidence="2">Uncharacterized protein</fullName>
    </submittedName>
</protein>
<reference evidence="2 3" key="1">
    <citation type="journal article" date="2020" name="Nat. Food">
        <title>A phased Vanilla planifolia genome enables genetic improvement of flavour and production.</title>
        <authorList>
            <person name="Hasing T."/>
            <person name="Tang H."/>
            <person name="Brym M."/>
            <person name="Khazi F."/>
            <person name="Huang T."/>
            <person name="Chambers A.H."/>
        </authorList>
    </citation>
    <scope>NUCLEOTIDE SEQUENCE [LARGE SCALE GENOMIC DNA]</scope>
    <source>
        <tissue evidence="2">Leaf</tissue>
    </source>
</reference>
<accession>A0A835U6N2</accession>
<dbReference type="AlphaFoldDB" id="A0A835U6N2"/>
<dbReference type="Proteomes" id="UP000639772">
    <property type="component" value="Unassembled WGS sequence"/>
</dbReference>
<evidence type="ECO:0000313" key="3">
    <source>
        <dbReference type="Proteomes" id="UP000639772"/>
    </source>
</evidence>